<feature type="region of interest" description="Disordered" evidence="1">
    <location>
        <begin position="117"/>
        <end position="136"/>
    </location>
</feature>
<sequence>MFLSSLKLSASSYTVDLPQADLGTDLLAAAACEDAGQAKALLQLMDERLAIRRTVRIVFAMMRVHALRILLAAAPLAAGNPLDPADLMTAKVWLDKHIYNGTLGSSKSPHGYRMFRMQGSGGSTEGRGLGLRSSEQ</sequence>
<feature type="compositionally biased region" description="Gly residues" evidence="1">
    <location>
        <begin position="119"/>
        <end position="129"/>
    </location>
</feature>
<proteinExistence type="predicted"/>
<keyword evidence="3" id="KW-1185">Reference proteome</keyword>
<gene>
    <name evidence="2" type="ORF">AK812_SmicGene18599</name>
</gene>
<comment type="caution">
    <text evidence="2">The sequence shown here is derived from an EMBL/GenBank/DDBJ whole genome shotgun (WGS) entry which is preliminary data.</text>
</comment>
<evidence type="ECO:0000256" key="1">
    <source>
        <dbReference type="SAM" id="MobiDB-lite"/>
    </source>
</evidence>
<dbReference type="AlphaFoldDB" id="A0A1Q9DUT5"/>
<evidence type="ECO:0000313" key="2">
    <source>
        <dbReference type="EMBL" id="OLP98926.1"/>
    </source>
</evidence>
<dbReference type="Proteomes" id="UP000186817">
    <property type="component" value="Unassembled WGS sequence"/>
</dbReference>
<name>A0A1Q9DUT5_SYMMI</name>
<evidence type="ECO:0000313" key="3">
    <source>
        <dbReference type="Proteomes" id="UP000186817"/>
    </source>
</evidence>
<organism evidence="2 3">
    <name type="scientific">Symbiodinium microadriaticum</name>
    <name type="common">Dinoflagellate</name>
    <name type="synonym">Zooxanthella microadriatica</name>
    <dbReference type="NCBI Taxonomy" id="2951"/>
    <lineage>
        <taxon>Eukaryota</taxon>
        <taxon>Sar</taxon>
        <taxon>Alveolata</taxon>
        <taxon>Dinophyceae</taxon>
        <taxon>Suessiales</taxon>
        <taxon>Symbiodiniaceae</taxon>
        <taxon>Symbiodinium</taxon>
    </lineage>
</organism>
<accession>A0A1Q9DUT5</accession>
<reference evidence="2 3" key="1">
    <citation type="submission" date="2016-02" db="EMBL/GenBank/DDBJ databases">
        <title>Genome analysis of coral dinoflagellate symbionts highlights evolutionary adaptations to a symbiotic lifestyle.</title>
        <authorList>
            <person name="Aranda M."/>
            <person name="Li Y."/>
            <person name="Liew Y.J."/>
            <person name="Baumgarten S."/>
            <person name="Simakov O."/>
            <person name="Wilson M."/>
            <person name="Piel J."/>
            <person name="Ashoor H."/>
            <person name="Bougouffa S."/>
            <person name="Bajic V.B."/>
            <person name="Ryu T."/>
            <person name="Ravasi T."/>
            <person name="Bayer T."/>
            <person name="Micklem G."/>
            <person name="Kim H."/>
            <person name="Bhak J."/>
            <person name="Lajeunesse T.C."/>
            <person name="Voolstra C.R."/>
        </authorList>
    </citation>
    <scope>NUCLEOTIDE SEQUENCE [LARGE SCALE GENOMIC DNA]</scope>
    <source>
        <strain evidence="2 3">CCMP2467</strain>
    </source>
</reference>
<dbReference type="EMBL" id="LSRX01000381">
    <property type="protein sequence ID" value="OLP98926.1"/>
    <property type="molecule type" value="Genomic_DNA"/>
</dbReference>
<protein>
    <submittedName>
        <fullName evidence="2">Uncharacterized protein</fullName>
    </submittedName>
</protein>